<reference evidence="8 9" key="1">
    <citation type="journal article" date="2011" name="Science">
        <title>Drosophila microbiome modulates host developmental and metabolic homeostasis via insulin signaling.</title>
        <authorList>
            <person name="Shin S.C."/>
            <person name="Kim S.H."/>
            <person name="You H."/>
            <person name="Kim B."/>
            <person name="Kim A.C."/>
            <person name="Lee K.A."/>
            <person name="Yoon J.H."/>
            <person name="Ryu J.H."/>
            <person name="Lee W.J."/>
        </authorList>
    </citation>
    <scope>NUCLEOTIDE SEQUENCE [LARGE SCALE GENOMIC DNA]</scope>
    <source>
        <strain evidence="8 9">DM001</strain>
    </source>
</reference>
<dbReference type="SUPFAM" id="SSF90002">
    <property type="entry name" value="Hypothetical protein YjiA, C-terminal domain"/>
    <property type="match status" value="1"/>
</dbReference>
<dbReference type="Gene3D" id="3.40.50.300">
    <property type="entry name" value="P-loop containing nucleotide triphosphate hydrolases"/>
    <property type="match status" value="1"/>
</dbReference>
<dbReference type="Gene3D" id="3.30.1220.10">
    <property type="entry name" value="CobW-like, C-terminal domain"/>
    <property type="match status" value="1"/>
</dbReference>
<sequence length="351" mass="38306">MHPICCNSCLYWKGSFPMSDASSAPASAAAPDSRIPVTVLTGFLGAGKTTLLNHILTAEHGRKYAVVINEFGELGVDNDLVVDADEEVFEMNNGCICCTVRGDLIRILNGLMKRRGKFDGIIVETTGLADPAPVAQTFFADEDVRAKTKLDAVVTVVDASNFLTTLTESPEAHEQVAFADVIILNKTDLVDAAELKTVEDAIRKINAAAPIYPAKKGNVKLTDVMDRGGFDLERILENAPDFLEHTPEHHHEGDITSVSLTVKQPLDAGRFQAWVSALLQEKGGDILRTKGILDFAGQHDRFAFQAVHMMADGDNIGPWKKDEPRESRLVFIGRNLNRPQLRRGLESCIAA</sequence>
<dbReference type="Pfam" id="PF02492">
    <property type="entry name" value="cobW"/>
    <property type="match status" value="1"/>
</dbReference>
<keyword evidence="2" id="KW-0378">Hydrolase</keyword>
<evidence type="ECO:0000256" key="6">
    <source>
        <dbReference type="ARBA" id="ARBA00049117"/>
    </source>
</evidence>
<gene>
    <name evidence="8" type="primary">yjiA</name>
    <name evidence="8" type="ORF">APO_2064</name>
</gene>
<dbReference type="PANTHER" id="PTHR13748">
    <property type="entry name" value="COBW-RELATED"/>
    <property type="match status" value="1"/>
</dbReference>
<evidence type="ECO:0000313" key="9">
    <source>
        <dbReference type="Proteomes" id="UP000018454"/>
    </source>
</evidence>
<dbReference type="Proteomes" id="UP000018454">
    <property type="component" value="Unassembled WGS sequence"/>
</dbReference>
<keyword evidence="3" id="KW-0143">Chaperone</keyword>
<dbReference type="InterPro" id="IPR051316">
    <property type="entry name" value="Zinc-reg_GTPase_activator"/>
</dbReference>
<dbReference type="GO" id="GO:0016787">
    <property type="term" value="F:hydrolase activity"/>
    <property type="evidence" value="ECO:0007669"/>
    <property type="project" value="UniProtKB-KW"/>
</dbReference>
<dbReference type="InterPro" id="IPR036627">
    <property type="entry name" value="CobW-likC_sf"/>
</dbReference>
<evidence type="ECO:0000259" key="7">
    <source>
        <dbReference type="SMART" id="SM00833"/>
    </source>
</evidence>
<protein>
    <submittedName>
        <fullName evidence="8">Putative GTP-binding protein YjiA</fullName>
    </submittedName>
</protein>
<accession>F1YVS2</accession>
<dbReference type="AlphaFoldDB" id="F1YVS2"/>
<evidence type="ECO:0000313" key="8">
    <source>
        <dbReference type="EMBL" id="EGE47377.1"/>
    </source>
</evidence>
<evidence type="ECO:0000256" key="5">
    <source>
        <dbReference type="ARBA" id="ARBA00045658"/>
    </source>
</evidence>
<evidence type="ECO:0000256" key="3">
    <source>
        <dbReference type="ARBA" id="ARBA00023186"/>
    </source>
</evidence>
<dbReference type="SMART" id="SM00833">
    <property type="entry name" value="CobW_C"/>
    <property type="match status" value="1"/>
</dbReference>
<dbReference type="InterPro" id="IPR011629">
    <property type="entry name" value="CobW-like_C"/>
</dbReference>
<dbReference type="Pfam" id="PF07683">
    <property type="entry name" value="CobW_C"/>
    <property type="match status" value="1"/>
</dbReference>
<dbReference type="EMBL" id="AEUP01000030">
    <property type="protein sequence ID" value="EGE47377.1"/>
    <property type="molecule type" value="Genomic_DNA"/>
</dbReference>
<comment type="function">
    <text evidence="5">Zinc chaperone that directly transfers zinc cofactor to target proteins, thereby activating them. Zinc is transferred from the CXCC motif in the GTPase domain to the zinc binding site in target proteins in a process requiring GTP hydrolysis.</text>
</comment>
<dbReference type="GO" id="GO:0000166">
    <property type="term" value="F:nucleotide binding"/>
    <property type="evidence" value="ECO:0007669"/>
    <property type="project" value="UniProtKB-KW"/>
</dbReference>
<dbReference type="SUPFAM" id="SSF52540">
    <property type="entry name" value="P-loop containing nucleoside triphosphate hydrolases"/>
    <property type="match status" value="1"/>
</dbReference>
<keyword evidence="1" id="KW-0547">Nucleotide-binding</keyword>
<organism evidence="8 9">
    <name type="scientific">Acetobacter pomorum DM001</name>
    <dbReference type="NCBI Taxonomy" id="945681"/>
    <lineage>
        <taxon>Bacteria</taxon>
        <taxon>Pseudomonadati</taxon>
        <taxon>Pseudomonadota</taxon>
        <taxon>Alphaproteobacteria</taxon>
        <taxon>Acetobacterales</taxon>
        <taxon>Acetobacteraceae</taxon>
        <taxon>Acetobacter</taxon>
    </lineage>
</organism>
<feature type="domain" description="CobW C-terminal" evidence="7">
    <location>
        <begin position="255"/>
        <end position="349"/>
    </location>
</feature>
<comment type="caution">
    <text evidence="8">The sequence shown here is derived from an EMBL/GenBank/DDBJ whole genome shotgun (WGS) entry which is preliminary data.</text>
</comment>
<evidence type="ECO:0000256" key="1">
    <source>
        <dbReference type="ARBA" id="ARBA00022741"/>
    </source>
</evidence>
<dbReference type="InterPro" id="IPR003495">
    <property type="entry name" value="CobW/HypB/UreG_nucleotide-bd"/>
</dbReference>
<comment type="similarity">
    <text evidence="4">Belongs to the SIMIBI class G3E GTPase family. ZNG1 subfamily.</text>
</comment>
<dbReference type="PANTHER" id="PTHR13748:SF59">
    <property type="entry name" value="COBW C-TERMINAL DOMAIN-CONTAINING PROTEIN"/>
    <property type="match status" value="1"/>
</dbReference>
<name>F1YVS2_9PROT</name>
<dbReference type="InterPro" id="IPR027417">
    <property type="entry name" value="P-loop_NTPase"/>
</dbReference>
<comment type="catalytic activity">
    <reaction evidence="6">
        <text>GTP + H2O = GDP + phosphate + H(+)</text>
        <dbReference type="Rhea" id="RHEA:19669"/>
        <dbReference type="ChEBI" id="CHEBI:15377"/>
        <dbReference type="ChEBI" id="CHEBI:15378"/>
        <dbReference type="ChEBI" id="CHEBI:37565"/>
        <dbReference type="ChEBI" id="CHEBI:43474"/>
        <dbReference type="ChEBI" id="CHEBI:58189"/>
    </reaction>
    <physiologicalReaction direction="left-to-right" evidence="6">
        <dbReference type="Rhea" id="RHEA:19670"/>
    </physiologicalReaction>
</comment>
<proteinExistence type="inferred from homology"/>
<dbReference type="CDD" id="cd03112">
    <property type="entry name" value="CobW-like"/>
    <property type="match status" value="1"/>
</dbReference>
<evidence type="ECO:0000256" key="4">
    <source>
        <dbReference type="ARBA" id="ARBA00034320"/>
    </source>
</evidence>
<evidence type="ECO:0000256" key="2">
    <source>
        <dbReference type="ARBA" id="ARBA00022801"/>
    </source>
</evidence>